<comment type="caution">
    <text evidence="1">The sequence shown here is derived from an EMBL/GenBank/DDBJ whole genome shotgun (WGS) entry which is preliminary data.</text>
</comment>
<evidence type="ECO:0000313" key="1">
    <source>
        <dbReference type="EMBL" id="KKW10291.1"/>
    </source>
</evidence>
<dbReference type="Proteomes" id="UP000034588">
    <property type="component" value="Unassembled WGS sequence"/>
</dbReference>
<dbReference type="EMBL" id="LCQD01000042">
    <property type="protein sequence ID" value="KKW10291.1"/>
    <property type="molecule type" value="Genomic_DNA"/>
</dbReference>
<protein>
    <submittedName>
        <fullName evidence="1">Uncharacterized protein</fullName>
    </submittedName>
</protein>
<gene>
    <name evidence="1" type="ORF">UY48_C0042G0018</name>
</gene>
<name>A0A0G1VV01_9BACT</name>
<sequence length="60" mass="6734">AGHRRNIKIEENSDAVLAFCSGKFGSTPGTKNCVDKFLKSKKPVVIIEHYSNNTHKIYKL</sequence>
<feature type="non-terminal residue" evidence="1">
    <location>
        <position position="1"/>
    </location>
</feature>
<dbReference type="AlphaFoldDB" id="A0A0G1VV01"/>
<accession>A0A0G1VV01</accession>
<proteinExistence type="predicted"/>
<evidence type="ECO:0000313" key="2">
    <source>
        <dbReference type="Proteomes" id="UP000034588"/>
    </source>
</evidence>
<reference evidence="1 2" key="1">
    <citation type="journal article" date="2015" name="Nature">
        <title>rRNA introns, odd ribosomes, and small enigmatic genomes across a large radiation of phyla.</title>
        <authorList>
            <person name="Brown C.T."/>
            <person name="Hug L.A."/>
            <person name="Thomas B.C."/>
            <person name="Sharon I."/>
            <person name="Castelle C.J."/>
            <person name="Singh A."/>
            <person name="Wilkins M.J."/>
            <person name="Williams K.H."/>
            <person name="Banfield J.F."/>
        </authorList>
    </citation>
    <scope>NUCLEOTIDE SEQUENCE [LARGE SCALE GENOMIC DNA]</scope>
</reference>
<organism evidence="1 2">
    <name type="scientific">Candidatus Gottesmanbacteria bacterium GW2011_GWB1_49_7</name>
    <dbReference type="NCBI Taxonomy" id="1618448"/>
    <lineage>
        <taxon>Bacteria</taxon>
        <taxon>Candidatus Gottesmaniibacteriota</taxon>
    </lineage>
</organism>